<keyword evidence="2" id="KW-1277">Toxin-antitoxin system</keyword>
<evidence type="ECO:0000256" key="6">
    <source>
        <dbReference type="ARBA" id="ARBA00030388"/>
    </source>
</evidence>
<dbReference type="InterPro" id="IPR035093">
    <property type="entry name" value="RelE/ParE_toxin_dom_sf"/>
</dbReference>
<dbReference type="GO" id="GO:0006401">
    <property type="term" value="P:RNA catabolic process"/>
    <property type="evidence" value="ECO:0007669"/>
    <property type="project" value="InterPro"/>
</dbReference>
<keyword evidence="4" id="KW-0255">Endonuclease</keyword>
<protein>
    <recommendedName>
        <fullName evidence="6">Putative mRNA interferase YoeB</fullName>
    </recommendedName>
</protein>
<evidence type="ECO:0000256" key="5">
    <source>
        <dbReference type="ARBA" id="ARBA00022801"/>
    </source>
</evidence>
<organism evidence="7 8">
    <name type="scientific">Candidatus Proximibacter danicus</name>
    <dbReference type="NCBI Taxonomy" id="2954365"/>
    <lineage>
        <taxon>Bacteria</taxon>
        <taxon>Pseudomonadati</taxon>
        <taxon>Pseudomonadota</taxon>
        <taxon>Betaproteobacteria</taxon>
        <taxon>Candidatus Proximibacter</taxon>
    </lineage>
</organism>
<proteinExistence type="inferred from homology"/>
<evidence type="ECO:0000313" key="8">
    <source>
        <dbReference type="Proteomes" id="UP000886689"/>
    </source>
</evidence>
<accession>A0A9D7K121</accession>
<comment type="similarity">
    <text evidence="1">Belongs to the YoeB family.</text>
</comment>
<dbReference type="EMBL" id="JADJUC010000010">
    <property type="protein sequence ID" value="MBK8524540.1"/>
    <property type="molecule type" value="Genomic_DNA"/>
</dbReference>
<keyword evidence="3" id="KW-0540">Nuclease</keyword>
<dbReference type="PANTHER" id="PTHR38039">
    <property type="entry name" value="TOXIN YOEB"/>
    <property type="match status" value="1"/>
</dbReference>
<evidence type="ECO:0000256" key="3">
    <source>
        <dbReference type="ARBA" id="ARBA00022722"/>
    </source>
</evidence>
<dbReference type="InterPro" id="IPR009614">
    <property type="entry name" value="YoeB_toxin"/>
</dbReference>
<evidence type="ECO:0000313" key="7">
    <source>
        <dbReference type="EMBL" id="MBK8524540.1"/>
    </source>
</evidence>
<sequence length="85" mass="9589">MQQSTHVQGWEGSLHWQQTDKAMLRRISLLILDTQREPLADVGKSESLNLVLAATGRGAIGDEHRVDRTVTDDEIIIAQLRGYYD</sequence>
<reference evidence="7" key="1">
    <citation type="submission" date="2020-10" db="EMBL/GenBank/DDBJ databases">
        <title>Connecting structure to function with the recovery of over 1000 high-quality activated sludge metagenome-assembled genomes encoding full-length rRNA genes using long-read sequencing.</title>
        <authorList>
            <person name="Singleton C.M."/>
            <person name="Petriglieri F."/>
            <person name="Kristensen J.M."/>
            <person name="Kirkegaard R.H."/>
            <person name="Michaelsen T.Y."/>
            <person name="Andersen M.H."/>
            <person name="Karst S.M."/>
            <person name="Dueholm M.S."/>
            <person name="Nielsen P.H."/>
            <person name="Albertsen M."/>
        </authorList>
    </citation>
    <scope>NUCLEOTIDE SEQUENCE</scope>
    <source>
        <strain evidence="7">Hirt_18-Q3-R61-65_BATAC.395</strain>
    </source>
</reference>
<comment type="caution">
    <text evidence="7">The sequence shown here is derived from an EMBL/GenBank/DDBJ whole genome shotgun (WGS) entry which is preliminary data.</text>
</comment>
<name>A0A9D7K121_9PROT</name>
<evidence type="ECO:0000256" key="1">
    <source>
        <dbReference type="ARBA" id="ARBA00008172"/>
    </source>
</evidence>
<keyword evidence="5" id="KW-0378">Hydrolase</keyword>
<dbReference type="Gene3D" id="3.30.2310.20">
    <property type="entry name" value="RelE-like"/>
    <property type="match status" value="1"/>
</dbReference>
<dbReference type="Pfam" id="PF06769">
    <property type="entry name" value="YoeB_toxin"/>
    <property type="match status" value="1"/>
</dbReference>
<dbReference type="GO" id="GO:0016787">
    <property type="term" value="F:hydrolase activity"/>
    <property type="evidence" value="ECO:0007669"/>
    <property type="project" value="UniProtKB-KW"/>
</dbReference>
<gene>
    <name evidence="7" type="ORF">IPL58_10775</name>
</gene>
<evidence type="ECO:0000256" key="4">
    <source>
        <dbReference type="ARBA" id="ARBA00022759"/>
    </source>
</evidence>
<dbReference type="AlphaFoldDB" id="A0A9D7K121"/>
<dbReference type="Proteomes" id="UP000886689">
    <property type="component" value="Unassembled WGS sequence"/>
</dbReference>
<dbReference type="GO" id="GO:0004519">
    <property type="term" value="F:endonuclease activity"/>
    <property type="evidence" value="ECO:0007669"/>
    <property type="project" value="UniProtKB-KW"/>
</dbReference>
<dbReference type="SUPFAM" id="SSF143011">
    <property type="entry name" value="RelE-like"/>
    <property type="match status" value="1"/>
</dbReference>
<evidence type="ECO:0000256" key="2">
    <source>
        <dbReference type="ARBA" id="ARBA00022649"/>
    </source>
</evidence>
<dbReference type="PANTHER" id="PTHR38039:SF1">
    <property type="entry name" value="TOXIN YOEB"/>
    <property type="match status" value="1"/>
</dbReference>